<name>A0A1H3SIF9_9PSEU</name>
<dbReference type="InterPro" id="IPR057326">
    <property type="entry name" value="KR_dom"/>
</dbReference>
<dbReference type="SMART" id="SM00822">
    <property type="entry name" value="PKS_KR"/>
    <property type="match status" value="1"/>
</dbReference>
<dbReference type="OrthoDB" id="9803333at2"/>
<feature type="domain" description="Ketoreductase" evidence="3">
    <location>
        <begin position="7"/>
        <end position="186"/>
    </location>
</feature>
<dbReference type="InterPro" id="IPR036291">
    <property type="entry name" value="NAD(P)-bd_dom_sf"/>
</dbReference>
<keyword evidence="2" id="KW-0560">Oxidoreductase</keyword>
<dbReference type="PRINTS" id="PR00081">
    <property type="entry name" value="GDHRDH"/>
</dbReference>
<reference evidence="5" key="1">
    <citation type="submission" date="2016-10" db="EMBL/GenBank/DDBJ databases">
        <authorList>
            <person name="Varghese N."/>
            <person name="Submissions S."/>
        </authorList>
    </citation>
    <scope>NUCLEOTIDE SEQUENCE [LARGE SCALE GENOMIC DNA]</scope>
    <source>
        <strain evidence="5">CGMCC 4.3530</strain>
    </source>
</reference>
<dbReference type="PRINTS" id="PR00080">
    <property type="entry name" value="SDRFAMILY"/>
</dbReference>
<organism evidence="4 5">
    <name type="scientific">Saccharopolyspora shandongensis</name>
    <dbReference type="NCBI Taxonomy" id="418495"/>
    <lineage>
        <taxon>Bacteria</taxon>
        <taxon>Bacillati</taxon>
        <taxon>Actinomycetota</taxon>
        <taxon>Actinomycetes</taxon>
        <taxon>Pseudonocardiales</taxon>
        <taxon>Pseudonocardiaceae</taxon>
        <taxon>Saccharopolyspora</taxon>
    </lineage>
</organism>
<proteinExistence type="inferred from homology"/>
<comment type="similarity">
    <text evidence="1">Belongs to the short-chain dehydrogenases/reductases (SDR) family.</text>
</comment>
<dbReference type="Proteomes" id="UP000199529">
    <property type="component" value="Unassembled WGS sequence"/>
</dbReference>
<dbReference type="Pfam" id="PF13561">
    <property type="entry name" value="adh_short_C2"/>
    <property type="match status" value="1"/>
</dbReference>
<dbReference type="PANTHER" id="PTHR43639">
    <property type="entry name" value="OXIDOREDUCTASE, SHORT-CHAIN DEHYDROGENASE/REDUCTASE FAMILY (AFU_ORTHOLOGUE AFUA_5G02870)"/>
    <property type="match status" value="1"/>
</dbReference>
<dbReference type="PANTHER" id="PTHR43639:SF1">
    <property type="entry name" value="SHORT-CHAIN DEHYDROGENASE_REDUCTASE FAMILY PROTEIN"/>
    <property type="match status" value="1"/>
</dbReference>
<dbReference type="InterPro" id="IPR002347">
    <property type="entry name" value="SDR_fam"/>
</dbReference>
<sequence length="246" mass="24777">MTGLDGKVALVTGGGRGIGAAVAERLAADGADVAITYNTSADRANGVVGKIKEAGRRGAAFAAPATDAAAVTSAVEQTVAEFGRLDILVNNAGIFPWAPIDELTLEQFDETVGIHVRAVFVAVQAAVKHLPEGGRIISVGSNLADRTPGPGLSLYSLSKSALTGFTRGLARDLGPRGITVNLVNPGSTDTEMNPADGEEADGERALTALGRYNDPADIAAAVAFLAGEGGRNITGTGILVDGGANA</sequence>
<dbReference type="SUPFAM" id="SSF51735">
    <property type="entry name" value="NAD(P)-binding Rossmann-fold domains"/>
    <property type="match status" value="1"/>
</dbReference>
<dbReference type="GO" id="GO:0016491">
    <property type="term" value="F:oxidoreductase activity"/>
    <property type="evidence" value="ECO:0007669"/>
    <property type="project" value="UniProtKB-KW"/>
</dbReference>
<evidence type="ECO:0000256" key="1">
    <source>
        <dbReference type="ARBA" id="ARBA00006484"/>
    </source>
</evidence>
<keyword evidence="5" id="KW-1185">Reference proteome</keyword>
<evidence type="ECO:0000313" key="4">
    <source>
        <dbReference type="EMBL" id="SDZ37478.1"/>
    </source>
</evidence>
<dbReference type="FunFam" id="3.40.50.720:FF:000084">
    <property type="entry name" value="Short-chain dehydrogenase reductase"/>
    <property type="match status" value="1"/>
</dbReference>
<dbReference type="RefSeq" id="WP_093276651.1">
    <property type="nucleotide sequence ID" value="NZ_FNOK01000065.1"/>
</dbReference>
<evidence type="ECO:0000256" key="2">
    <source>
        <dbReference type="ARBA" id="ARBA00023002"/>
    </source>
</evidence>
<dbReference type="EMBL" id="FNOK01000065">
    <property type="protein sequence ID" value="SDZ37478.1"/>
    <property type="molecule type" value="Genomic_DNA"/>
</dbReference>
<evidence type="ECO:0000313" key="5">
    <source>
        <dbReference type="Proteomes" id="UP000199529"/>
    </source>
</evidence>
<accession>A0A1H3SIF9</accession>
<gene>
    <name evidence="4" type="ORF">SAMN05216215_106525</name>
</gene>
<evidence type="ECO:0000259" key="3">
    <source>
        <dbReference type="SMART" id="SM00822"/>
    </source>
</evidence>
<protein>
    <submittedName>
        <fullName evidence="4">NAD(P)-dependent dehydrogenase, short-chain alcohol dehydrogenase family</fullName>
    </submittedName>
</protein>
<dbReference type="STRING" id="418495.SAMN05216215_106525"/>
<dbReference type="AlphaFoldDB" id="A0A1H3SIF9"/>
<dbReference type="Gene3D" id="3.40.50.720">
    <property type="entry name" value="NAD(P)-binding Rossmann-like Domain"/>
    <property type="match status" value="1"/>
</dbReference>